<dbReference type="GO" id="GO:0015630">
    <property type="term" value="C:microtubule cytoskeleton"/>
    <property type="evidence" value="ECO:0007669"/>
    <property type="project" value="UniProtKB-UniRule"/>
</dbReference>
<dbReference type="InterPro" id="IPR048256">
    <property type="entry name" value="Tektin-like"/>
</dbReference>
<dbReference type="PRINTS" id="PR00511">
    <property type="entry name" value="TEKTIN"/>
</dbReference>
<keyword evidence="6 13" id="KW-0175">Coiled coil</keyword>
<feature type="non-terminal residue" evidence="14">
    <location>
        <position position="1"/>
    </location>
</feature>
<comment type="similarity">
    <text evidence="2 12">Belongs to the tektin family.</text>
</comment>
<dbReference type="EMBL" id="VZSX01000061">
    <property type="protein sequence ID" value="NXA37453.1"/>
    <property type="molecule type" value="Genomic_DNA"/>
</dbReference>
<evidence type="ECO:0000256" key="11">
    <source>
        <dbReference type="ARBA" id="ARBA00047089"/>
    </source>
</evidence>
<proteinExistence type="inferred from homology"/>
<keyword evidence="8" id="KW-0206">Cytoskeleton</keyword>
<evidence type="ECO:0000256" key="12">
    <source>
        <dbReference type="RuleBase" id="RU367040"/>
    </source>
</evidence>
<dbReference type="GO" id="GO:0060294">
    <property type="term" value="P:cilium movement involved in cell motility"/>
    <property type="evidence" value="ECO:0007669"/>
    <property type="project" value="UniProtKB-UniRule"/>
</dbReference>
<sequence length="484" mass="55386">MEFLGTTQTASYCCPRRSCLFPDAAPTSTTQDSYQSYYLPGYRYLSSWRPALLCTGSSALLPGTDERLGAARRPPTVLPSLPSALHARYSPHDWHQATAAQLMGSEASRRWAGKLNSDSMRLMQDKDQLTFQMQEGSRRNLGQRLSCLDFWRAELVYELEYLLTESQALETGKKRLECAADELQGPLKIALECLYNREKRMGIDLVHDEVEKCLIKEVDLLKDWQARMRKLAERISQQLGINRDVQHALEQDLSDKNSAHFIDEKCFNLRNTSDSINFYHGVEKIDGTVSVPETWAKFSEDNIKSSQRARADSVRLHNETEAALEMASEETWNRYTGTNLAFNKRISEVADAKNKLQAQLAKVLQEIFQTENTIMLLERSIVAKESPLKVAQTRLEGRTKRPNMELCRDAPQFQLVNEVFTIDDTLQTLKQRLREAHDTLQMLVLNKSKLEQELAVKTNSFIIDKRCMDMRKTFPSSPRLVGYV</sequence>
<dbReference type="PANTHER" id="PTHR19960">
    <property type="entry name" value="TEKTIN"/>
    <property type="match status" value="1"/>
</dbReference>
<keyword evidence="4" id="KW-0832">Ubl conjugation</keyword>
<accession>A0A7K7V7M8</accession>
<feature type="coiled-coil region" evidence="13">
    <location>
        <begin position="426"/>
        <end position="453"/>
    </location>
</feature>
<comment type="subcellular location">
    <subcellularLocation>
        <location evidence="12">Cytoplasm</location>
        <location evidence="12">Cytoskeleton</location>
        <location evidence="12">Cilium axoneme</location>
    </subcellularLocation>
    <subcellularLocation>
        <location evidence="1">Cytoplasm</location>
        <location evidence="1">Cytoskeleton</location>
        <location evidence="1">Flagellum axoneme</location>
    </subcellularLocation>
</comment>
<comment type="caution">
    <text evidence="14">The sequence shown here is derived from an EMBL/GenBank/DDBJ whole genome shotgun (WGS) entry which is preliminary data.</text>
</comment>
<feature type="coiled-coil region" evidence="13">
    <location>
        <begin position="346"/>
        <end position="373"/>
    </location>
</feature>
<name>A0A7K7V7M8_EUDEL</name>
<comment type="function">
    <text evidence="10">Sperm-specific microtubule inner protein (MIP) part of the dynein-decorated doublet microtubules (DMTs) in flagellar axoneme. Forms an extensive interaction network in different conformations that reinforces the helix bundle composed by other tektin proteins (TEKT1 to TEKT4) and MIPs to anchor the tektin bundle onto the tubulin wall of A-tubule of the sperm flagellum.</text>
</comment>
<dbReference type="AlphaFoldDB" id="A0A7K7V7M8"/>
<dbReference type="GO" id="GO:0005930">
    <property type="term" value="C:axoneme"/>
    <property type="evidence" value="ECO:0007669"/>
    <property type="project" value="UniProtKB-SubCell"/>
</dbReference>
<evidence type="ECO:0000256" key="2">
    <source>
        <dbReference type="ARBA" id="ARBA00007209"/>
    </source>
</evidence>
<evidence type="ECO:0000256" key="10">
    <source>
        <dbReference type="ARBA" id="ARBA00046061"/>
    </source>
</evidence>
<dbReference type="OrthoDB" id="9886517at2759"/>
<evidence type="ECO:0000256" key="6">
    <source>
        <dbReference type="ARBA" id="ARBA00023054"/>
    </source>
</evidence>
<evidence type="ECO:0000256" key="8">
    <source>
        <dbReference type="ARBA" id="ARBA00023212"/>
    </source>
</evidence>
<evidence type="ECO:0000256" key="9">
    <source>
        <dbReference type="ARBA" id="ARBA00023273"/>
    </source>
</evidence>
<keyword evidence="3" id="KW-0963">Cytoplasm</keyword>
<feature type="non-terminal residue" evidence="14">
    <location>
        <position position="484"/>
    </location>
</feature>
<dbReference type="Pfam" id="PF03148">
    <property type="entry name" value="Tektin"/>
    <property type="match status" value="1"/>
</dbReference>
<gene>
    <name evidence="14" type="primary">Tekt5</name>
    <name evidence="14" type="ORF">EUDELE_R09536</name>
</gene>
<evidence type="ECO:0000313" key="15">
    <source>
        <dbReference type="Proteomes" id="UP000533954"/>
    </source>
</evidence>
<comment type="subunit">
    <text evidence="11">Microtubule inner protein component of sperm flagellar doublet microtubules. Interacts with TEKT3.</text>
</comment>
<reference evidence="14 15" key="1">
    <citation type="submission" date="2019-09" db="EMBL/GenBank/DDBJ databases">
        <title>Bird 10,000 Genomes (B10K) Project - Family phase.</title>
        <authorList>
            <person name="Zhang G."/>
        </authorList>
    </citation>
    <scope>NUCLEOTIDE SEQUENCE [LARGE SCALE GENOMIC DNA]</scope>
    <source>
        <strain evidence="14">B10K-LSUMZ-16893</strain>
    </source>
</reference>
<keyword evidence="15" id="KW-1185">Reference proteome</keyword>
<dbReference type="PANTHER" id="PTHR19960:SF23">
    <property type="entry name" value="TEKTIN-5"/>
    <property type="match status" value="1"/>
</dbReference>
<evidence type="ECO:0000256" key="13">
    <source>
        <dbReference type="SAM" id="Coils"/>
    </source>
</evidence>
<dbReference type="InterPro" id="IPR000435">
    <property type="entry name" value="Tektins"/>
</dbReference>
<evidence type="ECO:0000256" key="4">
    <source>
        <dbReference type="ARBA" id="ARBA00022843"/>
    </source>
</evidence>
<dbReference type="GO" id="GO:0060271">
    <property type="term" value="P:cilium assembly"/>
    <property type="evidence" value="ECO:0007669"/>
    <property type="project" value="UniProtKB-UniRule"/>
</dbReference>
<dbReference type="Proteomes" id="UP000533954">
    <property type="component" value="Unassembled WGS sequence"/>
</dbReference>
<dbReference type="GO" id="GO:0005634">
    <property type="term" value="C:nucleus"/>
    <property type="evidence" value="ECO:0007669"/>
    <property type="project" value="TreeGrafter"/>
</dbReference>
<evidence type="ECO:0000256" key="1">
    <source>
        <dbReference type="ARBA" id="ARBA00004611"/>
    </source>
</evidence>
<evidence type="ECO:0000313" key="14">
    <source>
        <dbReference type="EMBL" id="NXA37453.1"/>
    </source>
</evidence>
<dbReference type="GO" id="GO:0036126">
    <property type="term" value="C:sperm flagellum"/>
    <property type="evidence" value="ECO:0007669"/>
    <property type="project" value="TreeGrafter"/>
</dbReference>
<evidence type="ECO:0000256" key="3">
    <source>
        <dbReference type="ARBA" id="ARBA00022490"/>
    </source>
</evidence>
<keyword evidence="7 12" id="KW-0969">Cilium</keyword>
<evidence type="ECO:0000256" key="7">
    <source>
        <dbReference type="ARBA" id="ARBA00023069"/>
    </source>
</evidence>
<evidence type="ECO:0000256" key="5">
    <source>
        <dbReference type="ARBA" id="ARBA00022846"/>
    </source>
</evidence>
<organism evidence="14 15">
    <name type="scientific">Eudromia elegans</name>
    <name type="common">Elegant crested-tinamou</name>
    <dbReference type="NCBI Taxonomy" id="8805"/>
    <lineage>
        <taxon>Eukaryota</taxon>
        <taxon>Metazoa</taxon>
        <taxon>Chordata</taxon>
        <taxon>Craniata</taxon>
        <taxon>Vertebrata</taxon>
        <taxon>Euteleostomi</taxon>
        <taxon>Archelosauria</taxon>
        <taxon>Archosauria</taxon>
        <taxon>Dinosauria</taxon>
        <taxon>Saurischia</taxon>
        <taxon>Theropoda</taxon>
        <taxon>Coelurosauria</taxon>
        <taxon>Aves</taxon>
        <taxon>Palaeognathae</taxon>
        <taxon>Tinamiformes</taxon>
        <taxon>Tinamidae</taxon>
        <taxon>Eudromia</taxon>
    </lineage>
</organism>
<keyword evidence="5 12" id="KW-0282">Flagellum</keyword>
<keyword evidence="9 12" id="KW-0966">Cell projection</keyword>
<protein>
    <recommendedName>
        <fullName evidence="12">Tektin</fullName>
    </recommendedName>
</protein>